<accession>A0ABD5Y4Y3</accession>
<dbReference type="SMART" id="SM00283">
    <property type="entry name" value="MA"/>
    <property type="match status" value="1"/>
</dbReference>
<evidence type="ECO:0000256" key="5">
    <source>
        <dbReference type="SAM" id="MobiDB-lite"/>
    </source>
</evidence>
<dbReference type="PROSITE" id="PS50885">
    <property type="entry name" value="HAMP"/>
    <property type="match status" value="2"/>
</dbReference>
<name>A0ABD5Y4Y3_9EURY</name>
<sequence>MDRRISRFLPDSVRRSYVRQFATAVAVILLVLVFVLGGVYAAELSSQRASAQDSLQSTTEQNAGEVGSWYSQYQSSTRLVSQSGKLRPDASGSIDTHLQSLARSMPGEVVGVHYVNWQNGTVVGSSETMPADADEQLPWLSEVNLDGVGVTSVQMTRGYRTDNDTRLTFISPTQYGIGYAAAVEVSVSESFDFDEPVSGSQTQLLYRNATYLHGETPERLGKTYEGPGAQNLHNRTEFIPALRSLSANSGYENATLVQEDGRVVSYAGVPNARLAVVTTASTGVYGVPTQTKLYLGLVFVFVALSLGTVGVLIERPVSRSISTLADRTEAIENGDLDVDLETHRKDEIGTLYRRFASMRDSLAERIDQIETAREDARAEADEARREAEREREAAEQFTEHLEETADEYGETIRACADGDLTRRLEPDEESDAMAEIARSFNDMMSDLHETVGRVLAFTDEVAESTTRAAAATQEVRTTSRDVSESVSGIAADATEQDEYLGEVTEEMNDLSATVEEVAATTDTVADLADETESLASDGATAATEAMAEMETIESRTDETAAEIRALDEEVDQVAEIVDLIDDIASQTNTLALNASIEAARAGESGSGFAVVAAEVKELAEETSEATQEIDDLLTQLTERTGEAVSDIESMQSDVESGVETTQHALDALDEIAEQVRETNDGVQEISDATADQADSAQEVVSLADRVSDISARTATSAETVAERTDEQAASIDEVSDTAEAIESQVEELRDLLASFTVQVDDAVSAEDSETLPEPVADGAGSDGAVAVDAIEEIGEADDAGDMIESAGGDGDADAAEADGDADAEAGDSVDDADAEAGDGDTDAPAGGDRAE</sequence>
<dbReference type="AlphaFoldDB" id="A0ABD5Y4Y3"/>
<dbReference type="Gene3D" id="1.10.287.950">
    <property type="entry name" value="Methyl-accepting chemotaxis protein"/>
    <property type="match status" value="1"/>
</dbReference>
<dbReference type="RefSeq" id="WP_274323477.1">
    <property type="nucleotide sequence ID" value="NZ_CP118158.1"/>
</dbReference>
<dbReference type="CDD" id="cd11386">
    <property type="entry name" value="MCP_signal"/>
    <property type="match status" value="1"/>
</dbReference>
<dbReference type="InterPro" id="IPR004089">
    <property type="entry name" value="MCPsignal_dom"/>
</dbReference>
<comment type="similarity">
    <text evidence="2">Belongs to the methyl-accepting chemotaxis (MCP) protein family.</text>
</comment>
<gene>
    <name evidence="8" type="ORF">ACFQMA_21550</name>
</gene>
<dbReference type="Proteomes" id="UP001596432">
    <property type="component" value="Unassembled WGS sequence"/>
</dbReference>
<dbReference type="EMBL" id="JBHTAS010000001">
    <property type="protein sequence ID" value="MFC7142410.1"/>
    <property type="molecule type" value="Genomic_DNA"/>
</dbReference>
<evidence type="ECO:0000256" key="4">
    <source>
        <dbReference type="SAM" id="Coils"/>
    </source>
</evidence>
<feature type="compositionally biased region" description="Acidic residues" evidence="5">
    <location>
        <begin position="790"/>
        <end position="801"/>
    </location>
</feature>
<dbReference type="PANTHER" id="PTHR32089">
    <property type="entry name" value="METHYL-ACCEPTING CHEMOTAXIS PROTEIN MCPB"/>
    <property type="match status" value="1"/>
</dbReference>
<feature type="domain" description="HAMP" evidence="7">
    <location>
        <begin position="410"/>
        <end position="452"/>
    </location>
</feature>
<evidence type="ECO:0000259" key="6">
    <source>
        <dbReference type="PROSITE" id="PS50111"/>
    </source>
</evidence>
<dbReference type="PROSITE" id="PS50111">
    <property type="entry name" value="CHEMOTAXIS_TRANSDUC_2"/>
    <property type="match status" value="1"/>
</dbReference>
<feature type="domain" description="HAMP" evidence="7">
    <location>
        <begin position="315"/>
        <end position="367"/>
    </location>
</feature>
<feature type="region of interest" description="Disordered" evidence="5">
    <location>
        <begin position="790"/>
        <end position="851"/>
    </location>
</feature>
<keyword evidence="9" id="KW-1185">Reference proteome</keyword>
<organism evidence="8 9">
    <name type="scientific">Halosimplex aquaticum</name>
    <dbReference type="NCBI Taxonomy" id="3026162"/>
    <lineage>
        <taxon>Archaea</taxon>
        <taxon>Methanobacteriati</taxon>
        <taxon>Methanobacteriota</taxon>
        <taxon>Stenosarchaea group</taxon>
        <taxon>Halobacteria</taxon>
        <taxon>Halobacteriales</taxon>
        <taxon>Haloarculaceae</taxon>
        <taxon>Halosimplex</taxon>
    </lineage>
</organism>
<feature type="region of interest" description="Disordered" evidence="5">
    <location>
        <begin position="373"/>
        <end position="393"/>
    </location>
</feature>
<evidence type="ECO:0000256" key="1">
    <source>
        <dbReference type="ARBA" id="ARBA00023224"/>
    </source>
</evidence>
<feature type="region of interest" description="Disordered" evidence="5">
    <location>
        <begin position="763"/>
        <end position="782"/>
    </location>
</feature>
<dbReference type="SMART" id="SM00304">
    <property type="entry name" value="HAMP"/>
    <property type="match status" value="3"/>
</dbReference>
<dbReference type="Pfam" id="PF00672">
    <property type="entry name" value="HAMP"/>
    <property type="match status" value="2"/>
</dbReference>
<dbReference type="GeneID" id="78822750"/>
<dbReference type="Gene3D" id="6.10.250.1910">
    <property type="match status" value="1"/>
</dbReference>
<feature type="domain" description="Methyl-accepting transducer" evidence="6">
    <location>
        <begin position="471"/>
        <end position="707"/>
    </location>
</feature>
<keyword evidence="4" id="KW-0175">Coiled coil</keyword>
<feature type="compositionally biased region" description="Low complexity" evidence="5">
    <location>
        <begin position="842"/>
        <end position="851"/>
    </location>
</feature>
<comment type="caution">
    <text evidence="8">The sequence shown here is derived from an EMBL/GenBank/DDBJ whole genome shotgun (WGS) entry which is preliminary data.</text>
</comment>
<feature type="coiled-coil region" evidence="4">
    <location>
        <begin position="731"/>
        <end position="758"/>
    </location>
</feature>
<dbReference type="InterPro" id="IPR003660">
    <property type="entry name" value="HAMP_dom"/>
</dbReference>
<dbReference type="CDD" id="cd06225">
    <property type="entry name" value="HAMP"/>
    <property type="match status" value="2"/>
</dbReference>
<evidence type="ECO:0000313" key="9">
    <source>
        <dbReference type="Proteomes" id="UP001596432"/>
    </source>
</evidence>
<evidence type="ECO:0000256" key="2">
    <source>
        <dbReference type="ARBA" id="ARBA00029447"/>
    </source>
</evidence>
<evidence type="ECO:0000259" key="7">
    <source>
        <dbReference type="PROSITE" id="PS50885"/>
    </source>
</evidence>
<reference evidence="8 9" key="1">
    <citation type="journal article" date="2019" name="Int. J. Syst. Evol. Microbiol.">
        <title>The Global Catalogue of Microorganisms (GCM) 10K type strain sequencing project: providing services to taxonomists for standard genome sequencing and annotation.</title>
        <authorList>
            <consortium name="The Broad Institute Genomics Platform"/>
            <consortium name="The Broad Institute Genome Sequencing Center for Infectious Disease"/>
            <person name="Wu L."/>
            <person name="Ma J."/>
        </authorList>
    </citation>
    <scope>NUCLEOTIDE SEQUENCE [LARGE SCALE GENOMIC DNA]</scope>
    <source>
        <strain evidence="8 9">XZYJT29</strain>
    </source>
</reference>
<dbReference type="SUPFAM" id="SSF58104">
    <property type="entry name" value="Methyl-accepting chemotaxis protein (MCP) signaling domain"/>
    <property type="match status" value="1"/>
</dbReference>
<dbReference type="SUPFAM" id="SSF158472">
    <property type="entry name" value="HAMP domain-like"/>
    <property type="match status" value="1"/>
</dbReference>
<dbReference type="PANTHER" id="PTHR32089:SF112">
    <property type="entry name" value="LYSOZYME-LIKE PROTEIN-RELATED"/>
    <property type="match status" value="1"/>
</dbReference>
<proteinExistence type="inferred from homology"/>
<feature type="compositionally biased region" description="Acidic residues" evidence="5">
    <location>
        <begin position="810"/>
        <end position="841"/>
    </location>
</feature>
<protein>
    <submittedName>
        <fullName evidence="8">Methyl-accepting chemotaxis protein</fullName>
    </submittedName>
</protein>
<dbReference type="GO" id="GO:0007165">
    <property type="term" value="P:signal transduction"/>
    <property type="evidence" value="ECO:0007669"/>
    <property type="project" value="UniProtKB-KW"/>
</dbReference>
<evidence type="ECO:0000256" key="3">
    <source>
        <dbReference type="PROSITE-ProRule" id="PRU00284"/>
    </source>
</evidence>
<dbReference type="Pfam" id="PF00015">
    <property type="entry name" value="MCPsignal"/>
    <property type="match status" value="1"/>
</dbReference>
<keyword evidence="1 3" id="KW-0807">Transducer</keyword>
<evidence type="ECO:0000313" key="8">
    <source>
        <dbReference type="EMBL" id="MFC7142410.1"/>
    </source>
</evidence>